<dbReference type="RefSeq" id="XP_008480066.2">
    <property type="nucleotide sequence ID" value="XM_008481844.2"/>
</dbReference>
<evidence type="ECO:0000256" key="5">
    <source>
        <dbReference type="ARBA" id="ARBA00022840"/>
    </source>
</evidence>
<protein>
    <submittedName>
        <fullName evidence="9">Probable cation-transporting ATPase 13A3</fullName>
    </submittedName>
</protein>
<dbReference type="GO" id="GO:0015203">
    <property type="term" value="F:polyamine transmembrane transporter activity"/>
    <property type="evidence" value="ECO:0007669"/>
    <property type="project" value="TreeGrafter"/>
</dbReference>
<dbReference type="AlphaFoldDB" id="A0A1S3DE58"/>
<dbReference type="KEGG" id="dci:103516858"/>
<dbReference type="STRING" id="121845.A0A1S3DE58"/>
<evidence type="ECO:0000256" key="1">
    <source>
        <dbReference type="ARBA" id="ARBA00004141"/>
    </source>
</evidence>
<evidence type="ECO:0000256" key="3">
    <source>
        <dbReference type="ARBA" id="ARBA00022723"/>
    </source>
</evidence>
<dbReference type="PANTHER" id="PTHR45630">
    <property type="entry name" value="CATION-TRANSPORTING ATPASE-RELATED"/>
    <property type="match status" value="1"/>
</dbReference>
<keyword evidence="3" id="KW-0479">Metal-binding</keyword>
<keyword evidence="6" id="KW-0460">Magnesium</keyword>
<proteinExistence type="predicted"/>
<accession>A0A1S3DE58</accession>
<comment type="subcellular location">
    <subcellularLocation>
        <location evidence="1">Membrane</location>
        <topology evidence="1">Multi-pass membrane protein</topology>
    </subcellularLocation>
</comment>
<dbReference type="PaxDb" id="121845-A0A1S3DE58"/>
<keyword evidence="8" id="KW-1185">Reference proteome</keyword>
<keyword evidence="4" id="KW-0547">Nucleotide-binding</keyword>
<dbReference type="GO" id="GO:0005524">
    <property type="term" value="F:ATP binding"/>
    <property type="evidence" value="ECO:0007669"/>
    <property type="project" value="UniProtKB-KW"/>
</dbReference>
<keyword evidence="2" id="KW-0597">Phosphoprotein</keyword>
<dbReference type="GO" id="GO:0006874">
    <property type="term" value="P:intracellular calcium ion homeostasis"/>
    <property type="evidence" value="ECO:0007669"/>
    <property type="project" value="TreeGrafter"/>
</dbReference>
<dbReference type="GO" id="GO:0031902">
    <property type="term" value="C:late endosome membrane"/>
    <property type="evidence" value="ECO:0007669"/>
    <property type="project" value="TreeGrafter"/>
</dbReference>
<dbReference type="GO" id="GO:0140358">
    <property type="term" value="F:P-type transmembrane transporter activity"/>
    <property type="evidence" value="ECO:0007669"/>
    <property type="project" value="InterPro"/>
</dbReference>
<dbReference type="InterPro" id="IPR006544">
    <property type="entry name" value="P-type_TPase_V"/>
</dbReference>
<evidence type="ECO:0000256" key="7">
    <source>
        <dbReference type="ARBA" id="ARBA00022967"/>
    </source>
</evidence>
<evidence type="ECO:0000313" key="9">
    <source>
        <dbReference type="RefSeq" id="XP_008480066.2"/>
    </source>
</evidence>
<keyword evidence="5" id="KW-0067">ATP-binding</keyword>
<reference evidence="9" key="1">
    <citation type="submission" date="2025-08" db="UniProtKB">
        <authorList>
            <consortium name="RefSeq"/>
        </authorList>
    </citation>
    <scope>IDENTIFICATION</scope>
</reference>
<dbReference type="PANTHER" id="PTHR45630:SF8">
    <property type="entry name" value="CATION-TRANSPORTING ATPASE"/>
    <property type="match status" value="1"/>
</dbReference>
<evidence type="ECO:0000256" key="2">
    <source>
        <dbReference type="ARBA" id="ARBA00022553"/>
    </source>
</evidence>
<organism evidence="8 9">
    <name type="scientific">Diaphorina citri</name>
    <name type="common">Asian citrus psyllid</name>
    <dbReference type="NCBI Taxonomy" id="121845"/>
    <lineage>
        <taxon>Eukaryota</taxon>
        <taxon>Metazoa</taxon>
        <taxon>Ecdysozoa</taxon>
        <taxon>Arthropoda</taxon>
        <taxon>Hexapoda</taxon>
        <taxon>Insecta</taxon>
        <taxon>Pterygota</taxon>
        <taxon>Neoptera</taxon>
        <taxon>Paraneoptera</taxon>
        <taxon>Hemiptera</taxon>
        <taxon>Sternorrhyncha</taxon>
        <taxon>Psylloidea</taxon>
        <taxon>Psyllidae</taxon>
        <taxon>Diaphorininae</taxon>
        <taxon>Diaphorina</taxon>
    </lineage>
</organism>
<sequence length="88" mass="9872">MWGVVPVHDCKFLAPVKRPSSLPPTEPLLAAMVTCHSLTLICSKLSGDPLDLKMFESTEWHLEEPNVNDDLKFDLIIPTVVKPNKVNY</sequence>
<dbReference type="GO" id="GO:0019829">
    <property type="term" value="F:ATPase-coupled monoatomic cation transmembrane transporter activity"/>
    <property type="evidence" value="ECO:0007669"/>
    <property type="project" value="TreeGrafter"/>
</dbReference>
<gene>
    <name evidence="9" type="primary">LOC103516858</name>
</gene>
<evidence type="ECO:0000256" key="4">
    <source>
        <dbReference type="ARBA" id="ARBA00022741"/>
    </source>
</evidence>
<dbReference type="GO" id="GO:0046872">
    <property type="term" value="F:metal ion binding"/>
    <property type="evidence" value="ECO:0007669"/>
    <property type="project" value="UniProtKB-KW"/>
</dbReference>
<evidence type="ECO:0000256" key="6">
    <source>
        <dbReference type="ARBA" id="ARBA00022842"/>
    </source>
</evidence>
<dbReference type="Proteomes" id="UP000079169">
    <property type="component" value="Unplaced"/>
</dbReference>
<evidence type="ECO:0000313" key="8">
    <source>
        <dbReference type="Proteomes" id="UP000079169"/>
    </source>
</evidence>
<name>A0A1S3DE58_DIACI</name>
<keyword evidence="7" id="KW-1278">Translocase</keyword>
<dbReference type="GeneID" id="103516858"/>